<reference evidence="3" key="1">
    <citation type="journal article" date="2019" name="Int. J. Syst. Evol. Microbiol.">
        <title>The Global Catalogue of Microorganisms (GCM) 10K type strain sequencing project: providing services to taxonomists for standard genome sequencing and annotation.</title>
        <authorList>
            <consortium name="The Broad Institute Genomics Platform"/>
            <consortium name="The Broad Institute Genome Sequencing Center for Infectious Disease"/>
            <person name="Wu L."/>
            <person name="Ma J."/>
        </authorList>
    </citation>
    <scope>NUCLEOTIDE SEQUENCE [LARGE SCALE GENOMIC DNA]</scope>
    <source>
        <strain evidence="3">KCTC 52165</strain>
    </source>
</reference>
<keyword evidence="1" id="KW-1133">Transmembrane helix</keyword>
<feature type="transmembrane region" description="Helical" evidence="1">
    <location>
        <begin position="32"/>
        <end position="52"/>
    </location>
</feature>
<evidence type="ECO:0000313" key="2">
    <source>
        <dbReference type="EMBL" id="MFC3208905.1"/>
    </source>
</evidence>
<evidence type="ECO:0000256" key="1">
    <source>
        <dbReference type="SAM" id="Phobius"/>
    </source>
</evidence>
<proteinExistence type="predicted"/>
<keyword evidence="1" id="KW-0472">Membrane</keyword>
<organism evidence="2 3">
    <name type="scientific">Aquamicrobium soli</name>
    <dbReference type="NCBI Taxonomy" id="1811518"/>
    <lineage>
        <taxon>Bacteria</taxon>
        <taxon>Pseudomonadati</taxon>
        <taxon>Pseudomonadota</taxon>
        <taxon>Alphaproteobacteria</taxon>
        <taxon>Hyphomicrobiales</taxon>
        <taxon>Phyllobacteriaceae</taxon>
        <taxon>Aquamicrobium</taxon>
    </lineage>
</organism>
<dbReference type="EMBL" id="JBHRTK010000030">
    <property type="protein sequence ID" value="MFC3208905.1"/>
    <property type="molecule type" value="Genomic_DNA"/>
</dbReference>
<keyword evidence="1" id="KW-0812">Transmembrane</keyword>
<keyword evidence="3" id="KW-1185">Reference proteome</keyword>
<evidence type="ECO:0000313" key="3">
    <source>
        <dbReference type="Proteomes" id="UP001595583"/>
    </source>
</evidence>
<protein>
    <submittedName>
        <fullName evidence="2">Uncharacterized protein</fullName>
    </submittedName>
</protein>
<comment type="caution">
    <text evidence="2">The sequence shown here is derived from an EMBL/GenBank/DDBJ whole genome shotgun (WGS) entry which is preliminary data.</text>
</comment>
<gene>
    <name evidence="2" type="ORF">ACFOHJ_22005</name>
</gene>
<accession>A0ABV7KF39</accession>
<dbReference type="RefSeq" id="WP_378224833.1">
    <property type="nucleotide sequence ID" value="NZ_JBHRTK010000030.1"/>
</dbReference>
<name>A0ABV7KF39_9HYPH</name>
<dbReference type="PROSITE" id="PS51257">
    <property type="entry name" value="PROKAR_LIPOPROTEIN"/>
    <property type="match status" value="1"/>
</dbReference>
<sequence length="57" mass="5619">MPGSPKAVLALALVLLLAIVAACASFGVIPTLLTVAIAASAAILATMLGVAMNRHGY</sequence>
<dbReference type="Proteomes" id="UP001595583">
    <property type="component" value="Unassembled WGS sequence"/>
</dbReference>